<dbReference type="PANTHER" id="PTHR21964">
    <property type="entry name" value="BREAST CANCER METASTASIS-SUPPRESSOR 1"/>
    <property type="match status" value="1"/>
</dbReference>
<dbReference type="GO" id="GO:0010468">
    <property type="term" value="P:regulation of gene expression"/>
    <property type="evidence" value="ECO:0007669"/>
    <property type="project" value="UniProtKB-ARBA"/>
</dbReference>
<dbReference type="Proteomes" id="UP000191024">
    <property type="component" value="Chromosome E"/>
</dbReference>
<evidence type="ECO:0000256" key="6">
    <source>
        <dbReference type="SAM" id="MobiDB-lite"/>
    </source>
</evidence>
<feature type="compositionally biased region" description="Polar residues" evidence="6">
    <location>
        <begin position="1"/>
        <end position="11"/>
    </location>
</feature>
<keyword evidence="2" id="KW-0678">Repressor</keyword>
<evidence type="ECO:0000256" key="4">
    <source>
        <dbReference type="ARBA" id="ARBA00023163"/>
    </source>
</evidence>
<dbReference type="EMBL" id="LT598465">
    <property type="protein sequence ID" value="SCU90781.1"/>
    <property type="molecule type" value="Genomic_DNA"/>
</dbReference>
<dbReference type="AlphaFoldDB" id="A0A1G4JJS6"/>
<feature type="region of interest" description="Disordered" evidence="6">
    <location>
        <begin position="1"/>
        <end position="20"/>
    </location>
</feature>
<dbReference type="GO" id="GO:0005654">
    <property type="term" value="C:nucleoplasm"/>
    <property type="evidence" value="ECO:0007669"/>
    <property type="project" value="UniProtKB-ARBA"/>
</dbReference>
<evidence type="ECO:0000313" key="8">
    <source>
        <dbReference type="Proteomes" id="UP000191024"/>
    </source>
</evidence>
<accession>A0A1G4JJS6</accession>
<evidence type="ECO:0000256" key="3">
    <source>
        <dbReference type="ARBA" id="ARBA00023015"/>
    </source>
</evidence>
<feature type="compositionally biased region" description="Polar residues" evidence="6">
    <location>
        <begin position="211"/>
        <end position="244"/>
    </location>
</feature>
<dbReference type="STRING" id="1230905.A0A1G4JJS6"/>
<gene>
    <name evidence="7" type="ORF">LAMI_0E03576G</name>
</gene>
<name>A0A1G4JJS6_9SACH</name>
<keyword evidence="8" id="KW-1185">Reference proteome</keyword>
<dbReference type="OrthoDB" id="70376at2759"/>
<dbReference type="InterPro" id="IPR013907">
    <property type="entry name" value="Sds3"/>
</dbReference>
<evidence type="ECO:0000256" key="5">
    <source>
        <dbReference type="ARBA" id="ARBA00023242"/>
    </source>
</evidence>
<evidence type="ECO:0000313" key="7">
    <source>
        <dbReference type="EMBL" id="SCU90781.1"/>
    </source>
</evidence>
<protein>
    <submittedName>
        <fullName evidence="7">LAMI_0E03576g1_1</fullName>
    </submittedName>
</protein>
<keyword evidence="4" id="KW-0804">Transcription</keyword>
<feature type="region of interest" description="Disordered" evidence="6">
    <location>
        <begin position="164"/>
        <end position="191"/>
    </location>
</feature>
<dbReference type="SMART" id="SM01401">
    <property type="entry name" value="Sds3"/>
    <property type="match status" value="1"/>
</dbReference>
<feature type="compositionally biased region" description="Polar residues" evidence="6">
    <location>
        <begin position="165"/>
        <end position="185"/>
    </location>
</feature>
<feature type="region of interest" description="Disordered" evidence="6">
    <location>
        <begin position="204"/>
        <end position="276"/>
    </location>
</feature>
<evidence type="ECO:0000256" key="2">
    <source>
        <dbReference type="ARBA" id="ARBA00022491"/>
    </source>
</evidence>
<proteinExistence type="predicted"/>
<keyword evidence="3" id="KW-0805">Transcription regulation</keyword>
<comment type="subcellular location">
    <subcellularLocation>
        <location evidence="1">Nucleus</location>
    </subcellularLocation>
</comment>
<organism evidence="7 8">
    <name type="scientific">Lachancea mirantina</name>
    <dbReference type="NCBI Taxonomy" id="1230905"/>
    <lineage>
        <taxon>Eukaryota</taxon>
        <taxon>Fungi</taxon>
        <taxon>Dikarya</taxon>
        <taxon>Ascomycota</taxon>
        <taxon>Saccharomycotina</taxon>
        <taxon>Saccharomycetes</taxon>
        <taxon>Saccharomycetales</taxon>
        <taxon>Saccharomycetaceae</taxon>
        <taxon>Lachancea</taxon>
    </lineage>
</organism>
<evidence type="ECO:0000256" key="1">
    <source>
        <dbReference type="ARBA" id="ARBA00004123"/>
    </source>
</evidence>
<dbReference type="Pfam" id="PF08598">
    <property type="entry name" value="Sds3"/>
    <property type="match status" value="1"/>
</dbReference>
<reference evidence="7 8" key="1">
    <citation type="submission" date="2016-03" db="EMBL/GenBank/DDBJ databases">
        <authorList>
            <person name="Devillers H."/>
        </authorList>
    </citation>
    <scope>NUCLEOTIDE SEQUENCE [LARGE SCALE GENOMIC DNA]</scope>
    <source>
        <strain evidence="7">CBS 11717</strain>
    </source>
</reference>
<keyword evidence="5" id="KW-0539">Nucleus</keyword>
<sequence length="300" mass="34748">MSQSVAQQETTVSRKDKRRHNFESRVNKIAHSFKLDRDLHYRNRLTSLQTTLTTLHQGNNRDYVRTLRDFEEQRDLELVRLRLFEEYRVKRSEIEFQEEIEKTKEEHEKFIKICKEKLYESIDHKIKKLQEERLLMDVANMHSYSMDYMRGNYHKNTRSAAASAWDSSPTEVNRELSANESATDTGTERRSLRRRFAMTTASRALADDQEYQSAARESSAIGNTSNGNSDSEFLQGLSDSTDLQSLLFGDKEPEKKKTRSAQRYSTKAAPPLPSLKADEVNEDIALIRSLAGLQPSPFKN</sequence>